<dbReference type="PANTHER" id="PTHR36159:SF1">
    <property type="entry name" value="RETROVIRUS-RELATED POL POLYPROTEIN FROM TRANSPOSON 412-LIKE PROTEIN"/>
    <property type="match status" value="1"/>
</dbReference>
<evidence type="ECO:0000313" key="3">
    <source>
        <dbReference type="Proteomes" id="UP000001593"/>
    </source>
</evidence>
<feature type="domain" description="Double jelly roll-like" evidence="1">
    <location>
        <begin position="160"/>
        <end position="416"/>
    </location>
</feature>
<dbReference type="InterPro" id="IPR049512">
    <property type="entry name" value="DJR-like_dom"/>
</dbReference>
<dbReference type="STRING" id="45351.A7SR16"/>
<dbReference type="PhylomeDB" id="A7SR16"/>
<dbReference type="Pfam" id="PF21738">
    <property type="entry name" value="DJR-like_dom"/>
    <property type="match status" value="1"/>
</dbReference>
<organism evidence="2 3">
    <name type="scientific">Nematostella vectensis</name>
    <name type="common">Starlet sea anemone</name>
    <dbReference type="NCBI Taxonomy" id="45351"/>
    <lineage>
        <taxon>Eukaryota</taxon>
        <taxon>Metazoa</taxon>
        <taxon>Cnidaria</taxon>
        <taxon>Anthozoa</taxon>
        <taxon>Hexacorallia</taxon>
        <taxon>Actiniaria</taxon>
        <taxon>Edwardsiidae</taxon>
        <taxon>Nematostella</taxon>
    </lineage>
</organism>
<dbReference type="PANTHER" id="PTHR36159">
    <property type="entry name" value="PROTEIN CBG23766"/>
    <property type="match status" value="1"/>
</dbReference>
<proteinExistence type="predicted"/>
<dbReference type="InParanoid" id="A7SR16"/>
<protein>
    <recommendedName>
        <fullName evidence="1">Double jelly roll-like domain-containing protein</fullName>
    </recommendedName>
</protein>
<dbReference type="HOGENOM" id="CLU_034581_0_2_1"/>
<dbReference type="eggNOG" id="ENOG502RI7I">
    <property type="taxonomic scope" value="Eukaryota"/>
</dbReference>
<accession>A7SR16</accession>
<reference evidence="2 3" key="1">
    <citation type="journal article" date="2007" name="Science">
        <title>Sea anemone genome reveals ancestral eumetazoan gene repertoire and genomic organization.</title>
        <authorList>
            <person name="Putnam N.H."/>
            <person name="Srivastava M."/>
            <person name="Hellsten U."/>
            <person name="Dirks B."/>
            <person name="Chapman J."/>
            <person name="Salamov A."/>
            <person name="Terry A."/>
            <person name="Shapiro H."/>
            <person name="Lindquist E."/>
            <person name="Kapitonov V.V."/>
            <person name="Jurka J."/>
            <person name="Genikhovich G."/>
            <person name="Grigoriev I.V."/>
            <person name="Lucas S.M."/>
            <person name="Steele R.E."/>
            <person name="Finnerty J.R."/>
            <person name="Technau U."/>
            <person name="Martindale M.Q."/>
            <person name="Rokhsar D.S."/>
        </authorList>
    </citation>
    <scope>NUCLEOTIDE SEQUENCE [LARGE SCALE GENOMIC DNA]</scope>
    <source>
        <strain evidence="3">CH2 X CH6</strain>
    </source>
</reference>
<evidence type="ECO:0000313" key="2">
    <source>
        <dbReference type="EMBL" id="EDO33834.1"/>
    </source>
</evidence>
<keyword evidence="3" id="KW-1185">Reference proteome</keyword>
<feature type="non-terminal residue" evidence="2">
    <location>
        <position position="1"/>
    </location>
</feature>
<dbReference type="AlphaFoldDB" id="A7SR16"/>
<evidence type="ECO:0000259" key="1">
    <source>
        <dbReference type="Pfam" id="PF21738"/>
    </source>
</evidence>
<name>A7SR16_NEMVE</name>
<sequence length="430" mass="48437">IMATSEVLNFTESPIVDEGIERYEFHEYEPVARTNLNSAGEIRINVEQQDLFTLPSEAYLLFEGRLTKADGTAYANADAVALTNNGLMHLFSQISYQLSNQDVETVFHPGQATTMLGMLKYPNDFQLAQGLNQLWYKDSAATAVIADNTGFAVRQAFLIQKPTAKGTFSFIVPLKHIFGFCDDYNKIVYGFKHTLTLVRKADDDAIFRATAAGAGKVNVDKISLFMPHVIPSDMERMQIYKTIESKVTLPVAYRARQCDTITVPQSTTFSWRLSVKTSPEKPRYIIVGFQTDKDGSQEANPAIFDHCDLKNMYIMLNQERYPAVDYNLSFPNQQFSRAYRDAATFSEKFYGMNDLITQSNITPSDYKDLFPLMVFDVSKQSERLKSSVVDVQIKATFNAAVPAETEAFAVVVSDRMLQFQSDGQKMSVVY</sequence>
<dbReference type="Proteomes" id="UP000001593">
    <property type="component" value="Unassembled WGS sequence"/>
</dbReference>
<dbReference type="OMA" id="ANAGWIW"/>
<dbReference type="EMBL" id="DS469754">
    <property type="protein sequence ID" value="EDO33834.1"/>
    <property type="molecule type" value="Genomic_DNA"/>
</dbReference>
<gene>
    <name evidence="2" type="ORF">NEMVEDRAFT_v1g128310</name>
</gene>
<dbReference type="KEGG" id="nve:5505073"/>